<evidence type="ECO:0000256" key="7">
    <source>
        <dbReference type="ARBA" id="ARBA00066461"/>
    </source>
</evidence>
<evidence type="ECO:0000256" key="2">
    <source>
        <dbReference type="ARBA" id="ARBA00009347"/>
    </source>
</evidence>
<keyword evidence="15" id="KW-1185">Reference proteome</keyword>
<evidence type="ECO:0000256" key="3">
    <source>
        <dbReference type="ARBA" id="ARBA00022630"/>
    </source>
</evidence>
<dbReference type="FunFam" id="1.20.140.10:FF:000004">
    <property type="entry name" value="Acyl-CoA dehydrogenase FadE25"/>
    <property type="match status" value="1"/>
</dbReference>
<keyword evidence="5 10" id="KW-0560">Oxidoreductase</keyword>
<comment type="catalytic activity">
    <reaction evidence="6">
        <text>3-sulfinopropanoyl-CoA + H2O = propanoyl-CoA + sulfite + H(+)</text>
        <dbReference type="Rhea" id="RHEA:41624"/>
        <dbReference type="ChEBI" id="CHEBI:15377"/>
        <dbReference type="ChEBI" id="CHEBI:15378"/>
        <dbReference type="ChEBI" id="CHEBI:17359"/>
        <dbReference type="ChEBI" id="CHEBI:57392"/>
        <dbReference type="ChEBI" id="CHEBI:78349"/>
        <dbReference type="EC" id="3.13.1.4"/>
    </reaction>
    <physiologicalReaction direction="left-to-right" evidence="6">
        <dbReference type="Rhea" id="RHEA:41625"/>
    </physiologicalReaction>
</comment>
<name>A0A840Y906_9PROT</name>
<dbReference type="InterPro" id="IPR013786">
    <property type="entry name" value="AcylCoA_DH/ox_N"/>
</dbReference>
<comment type="cofactor">
    <cofactor evidence="1 10">
        <name>FAD</name>
        <dbReference type="ChEBI" id="CHEBI:57692"/>
    </cofactor>
</comment>
<evidence type="ECO:0000259" key="12">
    <source>
        <dbReference type="Pfam" id="PF02770"/>
    </source>
</evidence>
<feature type="domain" description="Acyl-CoA dehydrogenase/oxidase N-terminal" evidence="13">
    <location>
        <begin position="7"/>
        <end position="118"/>
    </location>
</feature>
<dbReference type="Pfam" id="PF00441">
    <property type="entry name" value="Acyl-CoA_dh_1"/>
    <property type="match status" value="1"/>
</dbReference>
<feature type="domain" description="Acyl-CoA dehydrogenase/oxidase C-terminal" evidence="11">
    <location>
        <begin position="229"/>
        <end position="378"/>
    </location>
</feature>
<comment type="caution">
    <text evidence="14">The sequence shown here is derived from an EMBL/GenBank/DDBJ whole genome shotgun (WGS) entry which is preliminary data.</text>
</comment>
<dbReference type="RefSeq" id="WP_184520422.1">
    <property type="nucleotide sequence ID" value="NZ_JACIJD010000015.1"/>
</dbReference>
<evidence type="ECO:0000256" key="1">
    <source>
        <dbReference type="ARBA" id="ARBA00001974"/>
    </source>
</evidence>
<dbReference type="Pfam" id="PF02770">
    <property type="entry name" value="Acyl-CoA_dh_M"/>
    <property type="match status" value="1"/>
</dbReference>
<sequence length="379" mass="40712">MTDVELSDTHLALRDAARRFAESRIAPLASALDEEERYPSELYAELASLGLFGITVPEELGGVGADTLSYALVMEEMSRGYASVADQVGLVELLGTLLTQHGTPAQQDLYLRPLLRAERRCAYALTEAEAGSDLGGLKSTARRDGDGWVLDGAKLWIHNAPVADFAAVLARTDPGAGHRGMSIFLVDLDRPGVTRDRKEHKMGQRASPVGGLRFDGVRLAGDAMLGPEGRGFHTMMSVLDKGRIGIAALAVGILAAALEDSIAYAKERRQFGQAIADFQAVQWMIADMAKDAHAARLMVHHAARVLDSGGRATLEASMAKCFASDAAVARTADAVQIHGGSGYIRGVRVERLFRDAKITQIYEGTNQVQRMVMARALLA</sequence>
<dbReference type="EC" id="3.13.1.4" evidence="7"/>
<dbReference type="PANTHER" id="PTHR43884:SF12">
    <property type="entry name" value="ISOVALERYL-COA DEHYDROGENASE, MITOCHONDRIAL-RELATED"/>
    <property type="match status" value="1"/>
</dbReference>
<dbReference type="EMBL" id="JACIJD010000015">
    <property type="protein sequence ID" value="MBB5695219.1"/>
    <property type="molecule type" value="Genomic_DNA"/>
</dbReference>
<dbReference type="InterPro" id="IPR046373">
    <property type="entry name" value="Acyl-CoA_Oxase/DH_mid-dom_sf"/>
</dbReference>
<dbReference type="SUPFAM" id="SSF56645">
    <property type="entry name" value="Acyl-CoA dehydrogenase NM domain-like"/>
    <property type="match status" value="1"/>
</dbReference>
<evidence type="ECO:0000256" key="5">
    <source>
        <dbReference type="ARBA" id="ARBA00023002"/>
    </source>
</evidence>
<dbReference type="Gene3D" id="2.40.110.10">
    <property type="entry name" value="Butyryl-CoA Dehydrogenase, subunit A, domain 2"/>
    <property type="match status" value="1"/>
</dbReference>
<dbReference type="FunFam" id="2.40.110.10:FF:000002">
    <property type="entry name" value="Acyl-CoA dehydrogenase fadE12"/>
    <property type="match status" value="1"/>
</dbReference>
<dbReference type="InterPro" id="IPR009100">
    <property type="entry name" value="AcylCoA_DH/oxidase_NM_dom_sf"/>
</dbReference>
<dbReference type="InterPro" id="IPR006089">
    <property type="entry name" value="Acyl-CoA_DH_CS"/>
</dbReference>
<dbReference type="InterPro" id="IPR009075">
    <property type="entry name" value="AcylCo_DH/oxidase_C"/>
</dbReference>
<gene>
    <name evidence="14" type="ORF">FHS87_003274</name>
</gene>
<dbReference type="PIRSF" id="PIRSF016578">
    <property type="entry name" value="HsaA"/>
    <property type="match status" value="1"/>
</dbReference>
<evidence type="ECO:0000259" key="13">
    <source>
        <dbReference type="Pfam" id="PF02771"/>
    </source>
</evidence>
<dbReference type="Gene3D" id="1.20.140.10">
    <property type="entry name" value="Butyryl-CoA Dehydrogenase, subunit A, domain 3"/>
    <property type="match status" value="1"/>
</dbReference>
<evidence type="ECO:0000256" key="4">
    <source>
        <dbReference type="ARBA" id="ARBA00022827"/>
    </source>
</evidence>
<dbReference type="PROSITE" id="PS00072">
    <property type="entry name" value="ACYL_COA_DH_1"/>
    <property type="match status" value="1"/>
</dbReference>
<dbReference type="InterPro" id="IPR037069">
    <property type="entry name" value="AcylCoA_DH/ox_N_sf"/>
</dbReference>
<evidence type="ECO:0000313" key="14">
    <source>
        <dbReference type="EMBL" id="MBB5695219.1"/>
    </source>
</evidence>
<accession>A0A840Y906</accession>
<evidence type="ECO:0000256" key="8">
    <source>
        <dbReference type="ARBA" id="ARBA00068311"/>
    </source>
</evidence>
<dbReference type="InterPro" id="IPR036250">
    <property type="entry name" value="AcylCo_DH-like_C"/>
</dbReference>
<feature type="domain" description="Acyl-CoA oxidase/dehydrogenase middle" evidence="12">
    <location>
        <begin position="122"/>
        <end position="217"/>
    </location>
</feature>
<reference evidence="14 15" key="1">
    <citation type="submission" date="2020-08" db="EMBL/GenBank/DDBJ databases">
        <title>Genomic Encyclopedia of Type Strains, Phase IV (KMG-IV): sequencing the most valuable type-strain genomes for metagenomic binning, comparative biology and taxonomic classification.</title>
        <authorList>
            <person name="Goeker M."/>
        </authorList>
    </citation>
    <scope>NUCLEOTIDE SEQUENCE [LARGE SCALE GENOMIC DNA]</scope>
    <source>
        <strain evidence="14 15">DSM 25622</strain>
    </source>
</reference>
<protein>
    <recommendedName>
        <fullName evidence="8">3-sulfinopropanoyl-CoA desulfinase</fullName>
        <ecNumber evidence="7">3.13.1.4</ecNumber>
    </recommendedName>
    <alternativeName>
        <fullName evidence="9">3-sulfinopropionyl coenzyme A desulfinase</fullName>
    </alternativeName>
</protein>
<dbReference type="FunFam" id="1.10.540.10:FF:000002">
    <property type="entry name" value="Acyl-CoA dehydrogenase FadE19"/>
    <property type="match status" value="1"/>
</dbReference>
<evidence type="ECO:0000256" key="10">
    <source>
        <dbReference type="RuleBase" id="RU362125"/>
    </source>
</evidence>
<dbReference type="GO" id="GO:0003995">
    <property type="term" value="F:acyl-CoA dehydrogenase activity"/>
    <property type="evidence" value="ECO:0007669"/>
    <property type="project" value="InterPro"/>
</dbReference>
<dbReference type="InterPro" id="IPR006091">
    <property type="entry name" value="Acyl-CoA_Oxase/DH_mid-dom"/>
</dbReference>
<dbReference type="Gene3D" id="1.10.540.10">
    <property type="entry name" value="Acyl-CoA dehydrogenase/oxidase, N-terminal domain"/>
    <property type="match status" value="1"/>
</dbReference>
<comment type="similarity">
    <text evidence="2 10">Belongs to the acyl-CoA dehydrogenase family.</text>
</comment>
<dbReference type="Proteomes" id="UP000580654">
    <property type="component" value="Unassembled WGS sequence"/>
</dbReference>
<keyword evidence="3 10" id="KW-0285">Flavoprotein</keyword>
<evidence type="ECO:0000259" key="11">
    <source>
        <dbReference type="Pfam" id="PF00441"/>
    </source>
</evidence>
<dbReference type="Pfam" id="PF02771">
    <property type="entry name" value="Acyl-CoA_dh_N"/>
    <property type="match status" value="1"/>
</dbReference>
<dbReference type="AlphaFoldDB" id="A0A840Y906"/>
<organism evidence="14 15">
    <name type="scientific">Muricoccus pecuniae</name>
    <dbReference type="NCBI Taxonomy" id="693023"/>
    <lineage>
        <taxon>Bacteria</taxon>
        <taxon>Pseudomonadati</taxon>
        <taxon>Pseudomonadota</taxon>
        <taxon>Alphaproteobacteria</taxon>
        <taxon>Acetobacterales</taxon>
        <taxon>Roseomonadaceae</taxon>
        <taxon>Muricoccus</taxon>
    </lineage>
</organism>
<keyword evidence="4 10" id="KW-0274">FAD</keyword>
<dbReference type="GO" id="GO:0050660">
    <property type="term" value="F:flavin adenine dinucleotide binding"/>
    <property type="evidence" value="ECO:0007669"/>
    <property type="project" value="InterPro"/>
</dbReference>
<evidence type="ECO:0000256" key="6">
    <source>
        <dbReference type="ARBA" id="ARBA00052938"/>
    </source>
</evidence>
<evidence type="ECO:0000313" key="15">
    <source>
        <dbReference type="Proteomes" id="UP000580654"/>
    </source>
</evidence>
<dbReference type="SUPFAM" id="SSF47203">
    <property type="entry name" value="Acyl-CoA dehydrogenase C-terminal domain-like"/>
    <property type="match status" value="1"/>
</dbReference>
<proteinExistence type="inferred from homology"/>
<evidence type="ECO:0000256" key="9">
    <source>
        <dbReference type="ARBA" id="ARBA00075603"/>
    </source>
</evidence>
<dbReference type="PANTHER" id="PTHR43884">
    <property type="entry name" value="ACYL-COA DEHYDROGENASE"/>
    <property type="match status" value="1"/>
</dbReference>